<feature type="transmembrane region" description="Helical" evidence="2">
    <location>
        <begin position="150"/>
        <end position="171"/>
    </location>
</feature>
<evidence type="ECO:0000256" key="2">
    <source>
        <dbReference type="SAM" id="Phobius"/>
    </source>
</evidence>
<dbReference type="Proteomes" id="UP000664534">
    <property type="component" value="Unassembled WGS sequence"/>
</dbReference>
<gene>
    <name evidence="3" type="ORF">IMSHALPRED_006186</name>
</gene>
<keyword evidence="4" id="KW-1185">Reference proteome</keyword>
<feature type="region of interest" description="Disordered" evidence="1">
    <location>
        <begin position="1"/>
        <end position="80"/>
    </location>
</feature>
<evidence type="ECO:0000256" key="1">
    <source>
        <dbReference type="SAM" id="MobiDB-lite"/>
    </source>
</evidence>
<keyword evidence="2" id="KW-0812">Transmembrane</keyword>
<name>A0A8H3FFS5_9LECA</name>
<evidence type="ECO:0000313" key="3">
    <source>
        <dbReference type="EMBL" id="CAF9924417.1"/>
    </source>
</evidence>
<evidence type="ECO:0000313" key="4">
    <source>
        <dbReference type="Proteomes" id="UP000664534"/>
    </source>
</evidence>
<keyword evidence="2" id="KW-0472">Membrane</keyword>
<proteinExistence type="predicted"/>
<comment type="caution">
    <text evidence="3">The sequence shown here is derived from an EMBL/GenBank/DDBJ whole genome shotgun (WGS) entry which is preliminary data.</text>
</comment>
<reference evidence="3" key="1">
    <citation type="submission" date="2021-03" db="EMBL/GenBank/DDBJ databases">
        <authorList>
            <person name="Tagirdzhanova G."/>
        </authorList>
    </citation>
    <scope>NUCLEOTIDE SEQUENCE</scope>
</reference>
<dbReference type="EMBL" id="CAJPDT010000036">
    <property type="protein sequence ID" value="CAF9924417.1"/>
    <property type="molecule type" value="Genomic_DNA"/>
</dbReference>
<accession>A0A8H3FFS5</accession>
<protein>
    <submittedName>
        <fullName evidence="3">Uncharacterized protein</fullName>
    </submittedName>
</protein>
<keyword evidence="2" id="KW-1133">Transmembrane helix</keyword>
<organism evidence="3 4">
    <name type="scientific">Imshaugia aleurites</name>
    <dbReference type="NCBI Taxonomy" id="172621"/>
    <lineage>
        <taxon>Eukaryota</taxon>
        <taxon>Fungi</taxon>
        <taxon>Dikarya</taxon>
        <taxon>Ascomycota</taxon>
        <taxon>Pezizomycotina</taxon>
        <taxon>Lecanoromycetes</taxon>
        <taxon>OSLEUM clade</taxon>
        <taxon>Lecanoromycetidae</taxon>
        <taxon>Lecanorales</taxon>
        <taxon>Lecanorineae</taxon>
        <taxon>Parmeliaceae</taxon>
        <taxon>Imshaugia</taxon>
    </lineage>
</organism>
<dbReference type="OrthoDB" id="5387214at2759"/>
<sequence>MSYNEKHIVGAEVVHLEPPPKPSYNNTLTKTESISNSTLYPSSEYDAASRDDYPPSSDHPFSPFYSHPTTRTSLEQKKSESKVRFQIYEHDLEAGSRVTQFTQPEAAQNHPADDAVWPSSKVRKQHEALMKSREHNSYSLFKRMSKKQKFWVKVLIAVVIVGAITGLGVGITKAVGGGVFRTSNNSSAPIGNSDSR</sequence>
<dbReference type="AlphaFoldDB" id="A0A8H3FFS5"/>
<feature type="compositionally biased region" description="Polar residues" evidence="1">
    <location>
        <begin position="23"/>
        <end position="41"/>
    </location>
</feature>